<dbReference type="OrthoDB" id="7289984at2759"/>
<dbReference type="InterPro" id="IPR020904">
    <property type="entry name" value="Sc_DH/Rdtase_CS"/>
</dbReference>
<keyword evidence="5" id="KW-0472">Membrane</keyword>
<feature type="transmembrane region" description="Helical" evidence="5">
    <location>
        <begin position="366"/>
        <end position="389"/>
    </location>
</feature>
<name>A0A814HR80_9BILA</name>
<dbReference type="InterPro" id="IPR002347">
    <property type="entry name" value="SDR_fam"/>
</dbReference>
<evidence type="ECO:0000313" key="6">
    <source>
        <dbReference type="EMBL" id="CAF0828376.1"/>
    </source>
</evidence>
<evidence type="ECO:0000256" key="1">
    <source>
        <dbReference type="ARBA" id="ARBA00006484"/>
    </source>
</evidence>
<gene>
    <name evidence="7" type="ORF">GPM918_LOCUS14433</name>
    <name evidence="6" type="ORF">OVA965_LOCUS6015</name>
    <name evidence="9" type="ORF">SRO942_LOCUS14433</name>
    <name evidence="8" type="ORF">TMI583_LOCUS6014</name>
</gene>
<dbReference type="EMBL" id="CAJNOK010001754">
    <property type="protein sequence ID" value="CAF0828376.1"/>
    <property type="molecule type" value="Genomic_DNA"/>
</dbReference>
<keyword evidence="5" id="KW-1133">Transmembrane helix</keyword>
<dbReference type="GO" id="GO:0004090">
    <property type="term" value="F:carbonyl reductase (NADPH) activity"/>
    <property type="evidence" value="ECO:0007669"/>
    <property type="project" value="UniProtKB-EC"/>
</dbReference>
<sequence length="530" mass="57834">MSTRVALITGANSGVGAETARQLGLQNIEILVGSRDKSRGEEAVKKLIVEGIKARCIQLDVTDQKSIDNAVDEVTNSYGKLDILINNAGVYMKEGPLSQLDMALLRQTFETNFFGVFAVTKAFLPLIKKSLSGRIVNVSSGLASYNFHQNKANASYAINHCAYSTSKIALNMLTVQLAKELEKTNIKVNVCTPGLTATGLTNYHGHSVELGAKSSVYLALLPDDGPTGQFLNSDLTVTGANKGIGYAIVQKLSTEFDGIVYLTSRNEELGLKAVEDIQSSNPSAKGKVHYHQLDISSVESIRRLADYLKKTYGGFDVLVNNAAIAFKSADVTPFGEQAEVTGRSNFFGTMNVCNALFPLLRQHARFVTLICILLKNILFLLPSFSYRVVNMSSRAGMLESIKNPEIRKNLTSDDTTIESIGDILSDFITKAKQNSHQDAGYPNSVYGMSKLCLIAATIVQQRIFDDNPEKDIVVNAVCPGYCKTDMTNNKGQLTPKQGADTPVYLATLEPNVKSPRGEFLGERRIIKWKC</sequence>
<evidence type="ECO:0000256" key="4">
    <source>
        <dbReference type="ARBA" id="ARBA00026118"/>
    </source>
</evidence>
<keyword evidence="10" id="KW-1185">Reference proteome</keyword>
<evidence type="ECO:0000313" key="9">
    <source>
        <dbReference type="EMBL" id="CAF3785802.1"/>
    </source>
</evidence>
<comment type="caution">
    <text evidence="7">The sequence shown here is derived from an EMBL/GenBank/DDBJ whole genome shotgun (WGS) entry which is preliminary data.</text>
</comment>
<keyword evidence="5" id="KW-0812">Transmembrane</keyword>
<organism evidence="7 10">
    <name type="scientific">Didymodactylos carnosus</name>
    <dbReference type="NCBI Taxonomy" id="1234261"/>
    <lineage>
        <taxon>Eukaryota</taxon>
        <taxon>Metazoa</taxon>
        <taxon>Spiralia</taxon>
        <taxon>Gnathifera</taxon>
        <taxon>Rotifera</taxon>
        <taxon>Eurotatoria</taxon>
        <taxon>Bdelloidea</taxon>
        <taxon>Philodinida</taxon>
        <taxon>Philodinidae</taxon>
        <taxon>Didymodactylos</taxon>
    </lineage>
</organism>
<dbReference type="EMBL" id="CAJNOQ010003474">
    <property type="protein sequence ID" value="CAF1014282.1"/>
    <property type="molecule type" value="Genomic_DNA"/>
</dbReference>
<dbReference type="Proteomes" id="UP000663829">
    <property type="component" value="Unassembled WGS sequence"/>
</dbReference>
<evidence type="ECO:0000313" key="10">
    <source>
        <dbReference type="Proteomes" id="UP000663829"/>
    </source>
</evidence>
<comment type="similarity">
    <text evidence="1">Belongs to the short-chain dehydrogenases/reductases (SDR) family.</text>
</comment>
<evidence type="ECO:0000256" key="3">
    <source>
        <dbReference type="ARBA" id="ARBA00023002"/>
    </source>
</evidence>
<dbReference type="SUPFAM" id="SSF51735">
    <property type="entry name" value="NAD(P)-binding Rossmann-fold domains"/>
    <property type="match status" value="2"/>
</dbReference>
<dbReference type="PROSITE" id="PS00061">
    <property type="entry name" value="ADH_SHORT"/>
    <property type="match status" value="1"/>
</dbReference>
<dbReference type="Proteomes" id="UP000677228">
    <property type="component" value="Unassembled WGS sequence"/>
</dbReference>
<proteinExistence type="inferred from homology"/>
<dbReference type="Pfam" id="PF00106">
    <property type="entry name" value="adh_short"/>
    <property type="match status" value="2"/>
</dbReference>
<evidence type="ECO:0000313" key="8">
    <source>
        <dbReference type="EMBL" id="CAF3612971.1"/>
    </source>
</evidence>
<evidence type="ECO:0000313" key="7">
    <source>
        <dbReference type="EMBL" id="CAF1014282.1"/>
    </source>
</evidence>
<dbReference type="PRINTS" id="PR00080">
    <property type="entry name" value="SDRFAMILY"/>
</dbReference>
<dbReference type="AlphaFoldDB" id="A0A814HR80"/>
<dbReference type="PANTHER" id="PTHR43963:SF6">
    <property type="entry name" value="CHAIN DEHYDROGENASE FAMILY PROTEIN, PUTATIVE (AFU_ORTHOLOGUE AFUA_3G15350)-RELATED"/>
    <property type="match status" value="1"/>
</dbReference>
<dbReference type="CDD" id="cd05324">
    <property type="entry name" value="carb_red_PTCR-like_SDR_c"/>
    <property type="match status" value="2"/>
</dbReference>
<dbReference type="Proteomes" id="UP000682733">
    <property type="component" value="Unassembled WGS sequence"/>
</dbReference>
<dbReference type="InterPro" id="IPR045313">
    <property type="entry name" value="CBR1-like"/>
</dbReference>
<dbReference type="EMBL" id="CAJOBA010001755">
    <property type="protein sequence ID" value="CAF3612971.1"/>
    <property type="molecule type" value="Genomic_DNA"/>
</dbReference>
<dbReference type="Gene3D" id="3.40.50.720">
    <property type="entry name" value="NAD(P)-binding Rossmann-like Domain"/>
    <property type="match status" value="2"/>
</dbReference>
<reference evidence="7" key="1">
    <citation type="submission" date="2021-02" db="EMBL/GenBank/DDBJ databases">
        <authorList>
            <person name="Nowell W R."/>
        </authorList>
    </citation>
    <scope>NUCLEOTIDE SEQUENCE</scope>
</reference>
<evidence type="ECO:0000256" key="5">
    <source>
        <dbReference type="SAM" id="Phobius"/>
    </source>
</evidence>
<dbReference type="Proteomes" id="UP000681722">
    <property type="component" value="Unassembled WGS sequence"/>
</dbReference>
<protein>
    <recommendedName>
        <fullName evidence="4">carbonyl reductase (NADPH)</fullName>
        <ecNumber evidence="4">1.1.1.184</ecNumber>
    </recommendedName>
</protein>
<accession>A0A814HR80</accession>
<dbReference type="PRINTS" id="PR00081">
    <property type="entry name" value="GDHRDH"/>
</dbReference>
<dbReference type="PANTHER" id="PTHR43963">
    <property type="entry name" value="CARBONYL REDUCTASE 1-RELATED"/>
    <property type="match status" value="1"/>
</dbReference>
<dbReference type="FunFam" id="3.40.50.720:FF:000084">
    <property type="entry name" value="Short-chain dehydrogenase reductase"/>
    <property type="match status" value="1"/>
</dbReference>
<evidence type="ECO:0000256" key="2">
    <source>
        <dbReference type="ARBA" id="ARBA00022857"/>
    </source>
</evidence>
<keyword evidence="3" id="KW-0560">Oxidoreductase</keyword>
<dbReference type="EMBL" id="CAJOBC010003474">
    <property type="protein sequence ID" value="CAF3785802.1"/>
    <property type="molecule type" value="Genomic_DNA"/>
</dbReference>
<dbReference type="EC" id="1.1.1.184" evidence="4"/>
<keyword evidence="2" id="KW-0521">NADP</keyword>
<dbReference type="InterPro" id="IPR036291">
    <property type="entry name" value="NAD(P)-bd_dom_sf"/>
</dbReference>